<evidence type="ECO:0000313" key="3">
    <source>
        <dbReference type="Proteomes" id="UP000269721"/>
    </source>
</evidence>
<organism evidence="2 3">
    <name type="scientific">Blyttiomyces helicus</name>
    <dbReference type="NCBI Taxonomy" id="388810"/>
    <lineage>
        <taxon>Eukaryota</taxon>
        <taxon>Fungi</taxon>
        <taxon>Fungi incertae sedis</taxon>
        <taxon>Chytridiomycota</taxon>
        <taxon>Chytridiomycota incertae sedis</taxon>
        <taxon>Chytridiomycetes</taxon>
        <taxon>Chytridiomycetes incertae sedis</taxon>
        <taxon>Blyttiomyces</taxon>
    </lineage>
</organism>
<evidence type="ECO:0000256" key="1">
    <source>
        <dbReference type="SAM" id="MobiDB-lite"/>
    </source>
</evidence>
<dbReference type="AlphaFoldDB" id="A0A4P9W5N8"/>
<protein>
    <submittedName>
        <fullName evidence="2">Uncharacterized protein</fullName>
    </submittedName>
</protein>
<name>A0A4P9W5N8_9FUNG</name>
<feature type="compositionally biased region" description="Gly residues" evidence="1">
    <location>
        <begin position="82"/>
        <end position="98"/>
    </location>
</feature>
<dbReference type="OrthoDB" id="5531344at2759"/>
<reference evidence="3" key="1">
    <citation type="journal article" date="2018" name="Nat. Microbiol.">
        <title>Leveraging single-cell genomics to expand the fungal tree of life.</title>
        <authorList>
            <person name="Ahrendt S.R."/>
            <person name="Quandt C.A."/>
            <person name="Ciobanu D."/>
            <person name="Clum A."/>
            <person name="Salamov A."/>
            <person name="Andreopoulos B."/>
            <person name="Cheng J.F."/>
            <person name="Woyke T."/>
            <person name="Pelin A."/>
            <person name="Henrissat B."/>
            <person name="Reynolds N.K."/>
            <person name="Benny G.L."/>
            <person name="Smith M.E."/>
            <person name="James T.Y."/>
            <person name="Grigoriev I.V."/>
        </authorList>
    </citation>
    <scope>NUCLEOTIDE SEQUENCE [LARGE SCALE GENOMIC DNA]</scope>
</reference>
<proteinExistence type="predicted"/>
<keyword evidence="3" id="KW-1185">Reference proteome</keyword>
<feature type="non-terminal residue" evidence="2">
    <location>
        <position position="1"/>
    </location>
</feature>
<sequence length="177" mass="19282">PSSSPSIYERIKAVEDWIVHVEANHPPWAAFYFDQPYREQHLNQALQQPPPKTVIARDRNGSLLTSIISHATDSKPGRAGAASGGGFATPSNGEGGPKAGEDPPTTSEGIGSSLILFFTRCLVFADPACTQIERRIAELKSRLEGDSKKGVQERRQRICIIFHPLEINVLLLTPAQA</sequence>
<evidence type="ECO:0000313" key="2">
    <source>
        <dbReference type="EMBL" id="RKO86228.1"/>
    </source>
</evidence>
<accession>A0A4P9W5N8</accession>
<dbReference type="Proteomes" id="UP000269721">
    <property type="component" value="Unassembled WGS sequence"/>
</dbReference>
<gene>
    <name evidence="2" type="ORF">BDK51DRAFT_31857</name>
</gene>
<feature type="region of interest" description="Disordered" evidence="1">
    <location>
        <begin position="70"/>
        <end position="106"/>
    </location>
</feature>
<dbReference type="EMBL" id="KZ998376">
    <property type="protein sequence ID" value="RKO86228.1"/>
    <property type="molecule type" value="Genomic_DNA"/>
</dbReference>